<protein>
    <submittedName>
        <fullName evidence="11">Uncharacterized protein</fullName>
    </submittedName>
</protein>
<keyword evidence="2" id="KW-0964">Secreted</keyword>
<feature type="domain" description="Sushi" evidence="10">
    <location>
        <begin position="2085"/>
        <end position="2149"/>
    </location>
</feature>
<feature type="chain" id="PRO_5045394350" evidence="7">
    <location>
        <begin position="18"/>
        <end position="2727"/>
    </location>
</feature>
<comment type="caution">
    <text evidence="4">Lacks conserved residue(s) required for the propagation of feature annotation.</text>
</comment>
<keyword evidence="7" id="KW-0732">Signal</keyword>
<dbReference type="SUPFAM" id="SSF51120">
    <property type="entry name" value="beta-Roll"/>
    <property type="match status" value="5"/>
</dbReference>
<comment type="subcellular location">
    <subcellularLocation>
        <location evidence="1">Secreted</location>
    </subcellularLocation>
</comment>
<dbReference type="SMART" id="SM00032">
    <property type="entry name" value="CCP"/>
    <property type="match status" value="3"/>
</dbReference>
<dbReference type="InterPro" id="IPR001190">
    <property type="entry name" value="SRCR"/>
</dbReference>
<dbReference type="Pfam" id="PF00084">
    <property type="entry name" value="Sushi"/>
    <property type="match status" value="1"/>
</dbReference>
<dbReference type="PROSITE" id="PS50923">
    <property type="entry name" value="SUSHI"/>
    <property type="match status" value="2"/>
</dbReference>
<gene>
    <name evidence="11" type="ORF">PEVE_00033999</name>
</gene>
<dbReference type="PROSITE" id="PS00330">
    <property type="entry name" value="HEMOLYSIN_CALCIUM"/>
    <property type="match status" value="1"/>
</dbReference>
<comment type="caution">
    <text evidence="11">The sequence shown here is derived from an EMBL/GenBank/DDBJ whole genome shotgun (WGS) entry which is preliminary data.</text>
</comment>
<evidence type="ECO:0000259" key="10">
    <source>
        <dbReference type="PROSITE" id="PS50923"/>
    </source>
</evidence>
<dbReference type="Proteomes" id="UP001159427">
    <property type="component" value="Unassembled WGS sequence"/>
</dbReference>
<keyword evidence="5" id="KW-0768">Sushi</keyword>
<dbReference type="SUPFAM" id="SSF49265">
    <property type="entry name" value="Fibronectin type III"/>
    <property type="match status" value="1"/>
</dbReference>
<evidence type="ECO:0000256" key="3">
    <source>
        <dbReference type="ARBA" id="ARBA00023157"/>
    </source>
</evidence>
<evidence type="ECO:0000256" key="6">
    <source>
        <dbReference type="SAM" id="MobiDB-lite"/>
    </source>
</evidence>
<name>A0ABN8LIH0_9CNID</name>
<dbReference type="CDD" id="cd00063">
    <property type="entry name" value="FN3"/>
    <property type="match status" value="1"/>
</dbReference>
<proteinExistence type="predicted"/>
<dbReference type="InterPro" id="IPR011049">
    <property type="entry name" value="Serralysin-like_metalloprot_C"/>
</dbReference>
<dbReference type="PRINTS" id="PR00313">
    <property type="entry name" value="CABNDNGRPT"/>
</dbReference>
<dbReference type="Pfam" id="PF00353">
    <property type="entry name" value="HemolysinCabind"/>
    <property type="match status" value="4"/>
</dbReference>
<reference evidence="11 12" key="1">
    <citation type="submission" date="2022-05" db="EMBL/GenBank/DDBJ databases">
        <authorList>
            <consortium name="Genoscope - CEA"/>
            <person name="William W."/>
        </authorList>
    </citation>
    <scope>NUCLEOTIDE SEQUENCE [LARGE SCALE GENOMIC DNA]</scope>
</reference>
<organism evidence="11 12">
    <name type="scientific">Porites evermanni</name>
    <dbReference type="NCBI Taxonomy" id="104178"/>
    <lineage>
        <taxon>Eukaryota</taxon>
        <taxon>Metazoa</taxon>
        <taxon>Cnidaria</taxon>
        <taxon>Anthozoa</taxon>
        <taxon>Hexacorallia</taxon>
        <taxon>Scleractinia</taxon>
        <taxon>Fungiina</taxon>
        <taxon>Poritidae</taxon>
        <taxon>Porites</taxon>
    </lineage>
</organism>
<evidence type="ECO:0000259" key="9">
    <source>
        <dbReference type="PROSITE" id="PS50853"/>
    </source>
</evidence>
<dbReference type="InterPro" id="IPR050557">
    <property type="entry name" value="RTX_toxin/Mannuronan_C5-epim"/>
</dbReference>
<dbReference type="PROSITE" id="PS50287">
    <property type="entry name" value="SRCR_2"/>
    <property type="match status" value="1"/>
</dbReference>
<keyword evidence="3" id="KW-1015">Disulfide bond</keyword>
<dbReference type="CDD" id="cd00033">
    <property type="entry name" value="CCP"/>
    <property type="match status" value="3"/>
</dbReference>
<feature type="signal peptide" evidence="7">
    <location>
        <begin position="1"/>
        <end position="17"/>
    </location>
</feature>
<dbReference type="PROSITE" id="PS50853">
    <property type="entry name" value="FN3"/>
    <property type="match status" value="1"/>
</dbReference>
<dbReference type="PANTHER" id="PTHR38340:SF1">
    <property type="entry name" value="S-LAYER PROTEIN"/>
    <property type="match status" value="1"/>
</dbReference>
<evidence type="ECO:0000256" key="2">
    <source>
        <dbReference type="ARBA" id="ARBA00022525"/>
    </source>
</evidence>
<dbReference type="InterPro" id="IPR036116">
    <property type="entry name" value="FN3_sf"/>
</dbReference>
<dbReference type="InterPro" id="IPR000436">
    <property type="entry name" value="Sushi_SCR_CCP_dom"/>
</dbReference>
<sequence length="2727" mass="305207">MWFAVVALFFSAAFLLPDEITCTKGIRYSQNLKKPLSALVQSHLDRAVTEHQSRVNYEKLKTSSPKTVTETSLPGGGKIATFRRTDKISLKEALNFVSSTALYNNEEYPTEFAVPIGKRTEKFKLTKQQDGSFTVNLVRKESNEEVDLADLHDQAKILSDPKLKDPLRDTIQDASLQALDAKLNNQPDLERSLRINDLTGKVSAKERDAVFHAATDFIVGTAITGNTLTGLNTAIWVQGANKVIISKMEEVREKQKQEIAAATETKLEFELTQSMLKTSKEAIEEWNKLKTLDSAIPGKKIIEEQIIQKGKDSYLKVTIHETDQVSLKEIFKLKQFILDIYPDQGNNHIRFEVPIGGEMRKFRLMKAPQGTEQIYVISYNGDWPGTTKREKAGPEYEVMVDKFLSKFPDQYKLAKVMIKAVDSALDSQPDFSTELKIPKKPALSADIIRASVEFLVITMVAEAAQPRDEGKASYLRELAQKIQEKKRFPQSKDMPSLQNLNDPSGRSPVMDEVVEGMLKNMGETNIRKIFTSRKFPPRRKNVGSRVGREWLHKKLQGDTIVPSYLIRKRAAKEHDRELISNKVSENCERRRKKRFACLMSNKDPLTVDEESIKITKDKVEFDVVHRRHAKEREHVELKITPNELATPRLIMDKVINSQRAGMGKVYAKVNKGLAVHGLIFSVLGAVNYFQEGDNLRGAISLAQSAHTLAGLTGLSDIISKVESRVISRAAEGLAKTLNLEKGLEKLSVKVEKFAERGVGELLGDIPVVGLAFDIYFIEQDIEQLANLNLDDPDDLKLLPLRVIDLELDVSTTVLNLIGTLCPAAEVVTEPLVIVLSIIRMAIDDFYIDIMAEMEKVNWKSPWAGLEFLGALVKGFLEGAADLLTGGLRRQMESYRKQEEYDEKLIRDLKNPDNYYKIVGKKKGGGGRIDFTQGKLSSFGGYINFRLNDNNRATLEIGDVSGSHNTIRKTFQVGSDVQDIVLGIGESRTFEYKHKTAKLWFVIPIKSYNVICGANLHEKSVYGTYYGNSKDNKFYAVQKPKPTTKPTGKKGGDCNFGKLNLKFVTGNYHYNLYGRGGSDTFYLGPEMSAVTGGTGSDLYIIQSDGGKTIIDNFAEDNVRDIIVINVDYASIRCYQTGVDLHLSYSKSHHIRIKNWFVPGDPTYYRHVSFRSQDGVVFVPKQVLNSQDIHVVQCVAVALDLGAAKKTQTVTLNDYRYRQVKQVSGSNSSDNIFGNDVNNILDGGLGVDHLYGGRDEDTYIIRANEGCDVIDNDADDYLNTTDIAVFEVPFKMIEVQIIGNDLLLTDRNNVQGSCFKIANWTLGYRYRHILFTSGDHVVFNVSTSEDGSVFKEPIILDYKTSATGVCVDLSDLPSPKCIKPSGYAKIATVSDSPHNDYIVGNAQTNFLSCTGGEDYLEGGEGTDNYVVKKTCQKAVINNFDSRMKADVVYLEETFINVQLKRNGDDLRVVSSHGTPTVALQNWFNSSKYQHLGLRTIDGITLRINSKTLKLEPYEVSKDPSECQCKQVGCDKGVVTYNLTKDPWQNVVRFELKSSHCSYKVYGNKLNNYLDPGAGSGYNYQHLEGRNGSDTYVLNHGYGEFNEINNYAEDSKTDTLELGIEFDDVGVDFHSHYDAILGSISRPTSLGVLILDYFRGAKYQHLQIISADKVVFNIVDKYPYKKVVVVDRRTIDSPQNIDPLRNEIIGGAEDLKGSLTSPNNLTGSDTTKEIEGGAQADTLHGGDKGTIFDGKQGNDRFFAGVGNDIIFGGEGDDVILSDNGDDYVYGGDGADFIDGGEGSDTLAFKGDGFRHQGVTVDLRIGFGKGADAEGDTYKRIENVYGTIHNDVLIGADSDNNLFGLEGDDSLAPHGGADKLVGGEGQDSYLLYKAFGLKVIDNYADDEVKDTLSLVDLNSTDVCIFLVGNDLHLQIEKTNLASVFYHGENLAVIIKNWYLNAKYRHLNVLFSNTLWEDFALFAIAGRLEKLGNGTRFIENKSNLQVVSSNSTDVTLSWQPTNSVLSSTETEIFLVHFKQPEPKSLVKRHVDINQTSVTVSSLDPTFHYVFALALTKCKATIAVSHTLTTYGRQRPCPVAKIPHSTMQYTPPTNALTPVHGTIANVKCNAGYHIHFHHSQTNVTCLDHEWIPSLPICKRKKECRVLTKPPNGEVSSNGNHEGSKAYYKCHKGFRLQGRKARTCVDETWDGNIPNCLPINCPKPPYVHNGSYISCDYMKHVKAYGTINSPLEGYCVKLQCKNLFLPSHVFRGKTYRPRWESDWKIPQGGRVCSDGKWIGYVEDTCQPTARLVNVAKSWSTISGLLQLWQNGGWTFASSTPTQNTLNLSCKSVGIESPYYVKHGSRGSKILVTCSKLRFTQPKPTVYQGRVEMLNQGVWEGLCVTERGTQAASKRICEALGFNYKSAVVSISTGWTDHSFDCHPKQIFFPKKKNSKTLRIPRTRDGLPYQDWPFVERCSLKRKRLQCGTMVRCRQRCSDSYPVPHGYTTCSGTSYEDDTCAVHCHNDYRLKGDSKVYCHGGVWTKQSGRPASSHCEDIDTLFRNDLQRLVRENSKMSHRDLAIFLRNYLDRNYPKQYWVITVYDPVTGFDKHTFVDGDRVGSKLRYYGVNYVVFRYPKYASRSPRVPISRVIESVTGSNAKTVWSSIDKKFAANLQSYAFIHVIREIKQYGMYYGCGNSKPNVLTNYYTTKSESFPSQNYFHKEFPNFIVIAVAPGNYI</sequence>
<dbReference type="Gene3D" id="2.60.40.10">
    <property type="entry name" value="Immunoglobulins"/>
    <property type="match status" value="1"/>
</dbReference>
<feature type="domain" description="Fibronectin type-III" evidence="9">
    <location>
        <begin position="1991"/>
        <end position="2086"/>
    </location>
</feature>
<dbReference type="Gene3D" id="2.150.10.10">
    <property type="entry name" value="Serralysin-like metalloprotease, C-terminal"/>
    <property type="match status" value="4"/>
</dbReference>
<feature type="region of interest" description="Disordered" evidence="6">
    <location>
        <begin position="485"/>
        <end position="507"/>
    </location>
</feature>
<dbReference type="InterPro" id="IPR001343">
    <property type="entry name" value="Hemolysn_Ca-bd"/>
</dbReference>
<evidence type="ECO:0000256" key="7">
    <source>
        <dbReference type="SAM" id="SignalP"/>
    </source>
</evidence>
<evidence type="ECO:0000313" key="12">
    <source>
        <dbReference type="Proteomes" id="UP001159427"/>
    </source>
</evidence>
<evidence type="ECO:0000259" key="8">
    <source>
        <dbReference type="PROSITE" id="PS50287"/>
    </source>
</evidence>
<feature type="domain" description="SRCR" evidence="8">
    <location>
        <begin position="2365"/>
        <end position="2410"/>
    </location>
</feature>
<dbReference type="InterPro" id="IPR013783">
    <property type="entry name" value="Ig-like_fold"/>
</dbReference>
<dbReference type="SUPFAM" id="SSF57535">
    <property type="entry name" value="Complement control module/SCR domain"/>
    <property type="match status" value="3"/>
</dbReference>
<dbReference type="InterPro" id="IPR035976">
    <property type="entry name" value="Sushi/SCR/CCP_sf"/>
</dbReference>
<feature type="domain" description="Sushi" evidence="10">
    <location>
        <begin position="2151"/>
        <end position="2207"/>
    </location>
</feature>
<evidence type="ECO:0000256" key="4">
    <source>
        <dbReference type="PROSITE-ProRule" id="PRU00196"/>
    </source>
</evidence>
<dbReference type="InterPro" id="IPR018511">
    <property type="entry name" value="Hemolysin-typ_Ca-bd_CS"/>
</dbReference>
<dbReference type="PANTHER" id="PTHR38340">
    <property type="entry name" value="S-LAYER PROTEIN"/>
    <property type="match status" value="1"/>
</dbReference>
<evidence type="ECO:0000256" key="5">
    <source>
        <dbReference type="PROSITE-ProRule" id="PRU00302"/>
    </source>
</evidence>
<accession>A0ABN8LIH0</accession>
<dbReference type="Gene3D" id="2.10.70.10">
    <property type="entry name" value="Complement Module, domain 1"/>
    <property type="match status" value="3"/>
</dbReference>
<evidence type="ECO:0000313" key="11">
    <source>
        <dbReference type="EMBL" id="CAH3016946.1"/>
    </source>
</evidence>
<dbReference type="InterPro" id="IPR003961">
    <property type="entry name" value="FN3_dom"/>
</dbReference>
<dbReference type="EMBL" id="CALNXI010000051">
    <property type="protein sequence ID" value="CAH3016946.1"/>
    <property type="molecule type" value="Genomic_DNA"/>
</dbReference>
<keyword evidence="12" id="KW-1185">Reference proteome</keyword>
<evidence type="ECO:0000256" key="1">
    <source>
        <dbReference type="ARBA" id="ARBA00004613"/>
    </source>
</evidence>